<accession>A0A9P0N729</accession>
<protein>
    <submittedName>
        <fullName evidence="1">Uncharacterized protein</fullName>
    </submittedName>
</protein>
<sequence length="19" mass="2381">MNEIIKWLRIHFGTIKSFF</sequence>
<proteinExistence type="predicted"/>
<dbReference type="EMBL" id="LR824562">
    <property type="protein sequence ID" value="CAH1647470.1"/>
    <property type="molecule type" value="Genomic_DNA"/>
</dbReference>
<name>A0A9P0N729_SPOLI</name>
<organism evidence="1 2">
    <name type="scientific">Spodoptera littoralis</name>
    <name type="common">Egyptian cotton leafworm</name>
    <dbReference type="NCBI Taxonomy" id="7109"/>
    <lineage>
        <taxon>Eukaryota</taxon>
        <taxon>Metazoa</taxon>
        <taxon>Ecdysozoa</taxon>
        <taxon>Arthropoda</taxon>
        <taxon>Hexapoda</taxon>
        <taxon>Insecta</taxon>
        <taxon>Pterygota</taxon>
        <taxon>Neoptera</taxon>
        <taxon>Endopterygota</taxon>
        <taxon>Lepidoptera</taxon>
        <taxon>Glossata</taxon>
        <taxon>Ditrysia</taxon>
        <taxon>Noctuoidea</taxon>
        <taxon>Noctuidae</taxon>
        <taxon>Amphipyrinae</taxon>
        <taxon>Spodoptera</taxon>
    </lineage>
</organism>
<dbReference type="Proteomes" id="UP001153321">
    <property type="component" value="Chromosome Z"/>
</dbReference>
<evidence type="ECO:0000313" key="2">
    <source>
        <dbReference type="Proteomes" id="UP001153321"/>
    </source>
</evidence>
<evidence type="ECO:0000313" key="1">
    <source>
        <dbReference type="EMBL" id="CAH1647470.1"/>
    </source>
</evidence>
<keyword evidence="2" id="KW-1185">Reference proteome</keyword>
<gene>
    <name evidence="1" type="ORF">SPLIT_LOCUS12821</name>
</gene>
<dbReference type="AlphaFoldDB" id="A0A9P0N729"/>
<reference evidence="1" key="1">
    <citation type="submission" date="2022-02" db="EMBL/GenBank/DDBJ databases">
        <authorList>
            <person name="King R."/>
        </authorList>
    </citation>
    <scope>NUCLEOTIDE SEQUENCE</scope>
</reference>